<feature type="domain" description="PIK helical" evidence="7">
    <location>
        <begin position="325"/>
        <end position="522"/>
    </location>
</feature>
<dbReference type="PROSITE" id="PS00915">
    <property type="entry name" value="PI3_4_KINASE_1"/>
    <property type="match status" value="1"/>
</dbReference>
<dbReference type="GO" id="GO:0046854">
    <property type="term" value="P:phosphatidylinositol phosphate biosynthetic process"/>
    <property type="evidence" value="ECO:0007669"/>
    <property type="project" value="InterPro"/>
</dbReference>
<dbReference type="GO" id="GO:0048015">
    <property type="term" value="P:phosphatidylinositol-mediated signaling"/>
    <property type="evidence" value="ECO:0007669"/>
    <property type="project" value="TreeGrafter"/>
</dbReference>
<dbReference type="InterPro" id="IPR049160">
    <property type="entry name" value="PI4KB-PIK1_PIK"/>
</dbReference>
<feature type="compositionally biased region" description="Polar residues" evidence="5">
    <location>
        <begin position="43"/>
        <end position="53"/>
    </location>
</feature>
<dbReference type="InterPro" id="IPR001263">
    <property type="entry name" value="PI3K_accessory_dom"/>
</dbReference>
<proteinExistence type="predicted"/>
<dbReference type="Gene3D" id="1.10.1070.11">
    <property type="entry name" value="Phosphatidylinositol 3-/4-kinase, catalytic domain"/>
    <property type="match status" value="1"/>
</dbReference>
<dbReference type="SMART" id="SM00146">
    <property type="entry name" value="PI3Kc"/>
    <property type="match status" value="1"/>
</dbReference>
<dbReference type="EMBL" id="CWHQ02000004">
    <property type="protein sequence ID" value="SBO21692.1"/>
    <property type="molecule type" value="Genomic_DNA"/>
</dbReference>
<dbReference type="Pfam" id="PF21245">
    <property type="entry name" value="PI4KB-PIK1_PIK"/>
    <property type="match status" value="1"/>
</dbReference>
<dbReference type="Gene3D" id="1.25.40.70">
    <property type="entry name" value="Phosphatidylinositol 3-kinase, accessory domain (PIK)"/>
    <property type="match status" value="1"/>
</dbReference>
<dbReference type="PROSITE" id="PS00916">
    <property type="entry name" value="PI3_4_KINASE_2"/>
    <property type="match status" value="1"/>
</dbReference>
<dbReference type="CDD" id="cd05168">
    <property type="entry name" value="PI4Kc_III_beta"/>
    <property type="match status" value="1"/>
</dbReference>
<feature type="region of interest" description="Disordered" evidence="5">
    <location>
        <begin position="1056"/>
        <end position="1115"/>
    </location>
</feature>
<feature type="region of interest" description="Disordered" evidence="5">
    <location>
        <begin position="1182"/>
        <end position="1223"/>
    </location>
</feature>
<feature type="compositionally biased region" description="Basic and acidic residues" evidence="5">
    <location>
        <begin position="280"/>
        <end position="291"/>
    </location>
</feature>
<evidence type="ECO:0000256" key="4">
    <source>
        <dbReference type="ARBA" id="ARBA00022777"/>
    </source>
</evidence>
<feature type="compositionally biased region" description="Low complexity" evidence="5">
    <location>
        <begin position="340"/>
        <end position="349"/>
    </location>
</feature>
<evidence type="ECO:0000256" key="5">
    <source>
        <dbReference type="SAM" id="MobiDB-lite"/>
    </source>
</evidence>
<dbReference type="InterPro" id="IPR011009">
    <property type="entry name" value="Kinase-like_dom_sf"/>
</dbReference>
<feature type="compositionally biased region" description="Polar residues" evidence="5">
    <location>
        <begin position="1205"/>
        <end position="1220"/>
    </location>
</feature>
<dbReference type="Proteomes" id="UP000182128">
    <property type="component" value="Unassembled WGS sequence"/>
</dbReference>
<evidence type="ECO:0000256" key="2">
    <source>
        <dbReference type="ARBA" id="ARBA00012169"/>
    </source>
</evidence>
<feature type="region of interest" description="Disordered" evidence="5">
    <location>
        <begin position="588"/>
        <end position="626"/>
    </location>
</feature>
<name>A0A193QSW4_PLAKH</name>
<feature type="region of interest" description="Disordered" evidence="5">
    <location>
        <begin position="280"/>
        <end position="403"/>
    </location>
</feature>
<dbReference type="InterPro" id="IPR016024">
    <property type="entry name" value="ARM-type_fold"/>
</dbReference>
<evidence type="ECO:0000256" key="3">
    <source>
        <dbReference type="ARBA" id="ARBA00022679"/>
    </source>
</evidence>
<keyword evidence="3 8" id="KW-0808">Transferase</keyword>
<dbReference type="PROSITE" id="PS50290">
    <property type="entry name" value="PI3_4_KINASE_3"/>
    <property type="match status" value="1"/>
</dbReference>
<feature type="compositionally biased region" description="Basic and acidic residues" evidence="5">
    <location>
        <begin position="353"/>
        <end position="366"/>
    </location>
</feature>
<feature type="compositionally biased region" description="Basic and acidic residues" evidence="5">
    <location>
        <begin position="107"/>
        <end position="121"/>
    </location>
</feature>
<feature type="compositionally biased region" description="Polar residues" evidence="5">
    <location>
        <begin position="884"/>
        <end position="893"/>
    </location>
</feature>
<dbReference type="InterPro" id="IPR036940">
    <property type="entry name" value="PI3/4_kinase_cat_sf"/>
</dbReference>
<evidence type="ECO:0000256" key="1">
    <source>
        <dbReference type="ARBA" id="ARBA00001686"/>
    </source>
</evidence>
<feature type="region of interest" description="Disordered" evidence="5">
    <location>
        <begin position="933"/>
        <end position="1004"/>
    </location>
</feature>
<reference evidence="9" key="1">
    <citation type="submission" date="2016-05" db="EMBL/GenBank/DDBJ databases">
        <authorList>
            <person name="Sharaf H."/>
        </authorList>
    </citation>
    <scope>NUCLEOTIDE SEQUENCE [LARGE SCALE GENOMIC DNA]</scope>
    <source>
        <strain evidence="9">H</strain>
    </source>
</reference>
<dbReference type="InterPro" id="IPR000403">
    <property type="entry name" value="PI3/4_kinase_cat_dom"/>
</dbReference>
<feature type="compositionally biased region" description="Acidic residues" evidence="5">
    <location>
        <begin position="1057"/>
        <end position="1082"/>
    </location>
</feature>
<feature type="compositionally biased region" description="Basic and acidic residues" evidence="5">
    <location>
        <begin position="300"/>
        <end position="321"/>
    </location>
</feature>
<dbReference type="PROSITE" id="PS51545">
    <property type="entry name" value="PIK_HELICAL"/>
    <property type="match status" value="1"/>
</dbReference>
<keyword evidence="4 8" id="KW-0418">Kinase</keyword>
<dbReference type="FunFam" id="1.10.1070.11:FF:000016">
    <property type="entry name" value="PIK1p Phosphatidylinositol 4-kinase"/>
    <property type="match status" value="1"/>
</dbReference>
<accession>A0A193QSW4</accession>
<evidence type="ECO:0000259" key="7">
    <source>
        <dbReference type="PROSITE" id="PS51545"/>
    </source>
</evidence>
<feature type="compositionally biased region" description="Polar residues" evidence="5">
    <location>
        <begin position="179"/>
        <end position="190"/>
    </location>
</feature>
<dbReference type="GO" id="GO:0004430">
    <property type="term" value="F:1-phosphatidylinositol 4-kinase activity"/>
    <property type="evidence" value="ECO:0007669"/>
    <property type="project" value="UniProtKB-EC"/>
</dbReference>
<gene>
    <name evidence="8" type="ORF">PKNA1_C2_1023800</name>
</gene>
<dbReference type="SUPFAM" id="SSF56112">
    <property type="entry name" value="Protein kinase-like (PK-like)"/>
    <property type="match status" value="1"/>
</dbReference>
<organism evidence="8 9">
    <name type="scientific">Plasmodium knowlesi (strain H)</name>
    <dbReference type="NCBI Taxonomy" id="5851"/>
    <lineage>
        <taxon>Eukaryota</taxon>
        <taxon>Sar</taxon>
        <taxon>Alveolata</taxon>
        <taxon>Apicomplexa</taxon>
        <taxon>Aconoidasida</taxon>
        <taxon>Haemosporida</taxon>
        <taxon>Plasmodiidae</taxon>
        <taxon>Plasmodium</taxon>
        <taxon>Plasmodium (Plasmodium)</taxon>
    </lineage>
</organism>
<protein>
    <recommendedName>
        <fullName evidence="2">1-phosphatidylinositol 4-kinase</fullName>
        <ecNumber evidence="2">2.7.1.67</ecNumber>
    </recommendedName>
</protein>
<feature type="compositionally biased region" description="Basic and acidic residues" evidence="5">
    <location>
        <begin position="148"/>
        <end position="175"/>
    </location>
</feature>
<feature type="region of interest" description="Disordered" evidence="5">
    <location>
        <begin position="844"/>
        <end position="921"/>
    </location>
</feature>
<dbReference type="PANTHER" id="PTHR10048:SF22">
    <property type="entry name" value="PHOSPHATIDYLINOSITOL 4-KINASE BETA"/>
    <property type="match status" value="1"/>
</dbReference>
<feature type="region of interest" description="Disordered" evidence="5">
    <location>
        <begin position="1"/>
        <end position="53"/>
    </location>
</feature>
<evidence type="ECO:0000313" key="9">
    <source>
        <dbReference type="Proteomes" id="UP000182128"/>
    </source>
</evidence>
<feature type="compositionally biased region" description="Polar residues" evidence="5">
    <location>
        <begin position="1096"/>
        <end position="1112"/>
    </location>
</feature>
<dbReference type="InterPro" id="IPR015433">
    <property type="entry name" value="PI3/4_kinase"/>
</dbReference>
<dbReference type="EC" id="2.7.1.67" evidence="2"/>
<dbReference type="GO" id="GO:0016020">
    <property type="term" value="C:membrane"/>
    <property type="evidence" value="ECO:0007669"/>
    <property type="project" value="TreeGrafter"/>
</dbReference>
<dbReference type="Pfam" id="PF00454">
    <property type="entry name" value="PI3_PI4_kinase"/>
    <property type="match status" value="1"/>
</dbReference>
<dbReference type="GO" id="GO:0005737">
    <property type="term" value="C:cytoplasm"/>
    <property type="evidence" value="ECO:0007669"/>
    <property type="project" value="TreeGrafter"/>
</dbReference>
<dbReference type="InterPro" id="IPR042236">
    <property type="entry name" value="PI3K_accessory_sf"/>
</dbReference>
<dbReference type="InterPro" id="IPR057754">
    <property type="entry name" value="PI4-kinase_beta/PIK1_cat"/>
</dbReference>
<evidence type="ECO:0000313" key="8">
    <source>
        <dbReference type="EMBL" id="SBO21692.1"/>
    </source>
</evidence>
<feature type="domain" description="PI3K/PI4K catalytic" evidence="6">
    <location>
        <begin position="1263"/>
        <end position="1592"/>
    </location>
</feature>
<sequence length="1607" mass="181773">MDNKTDHAEGQTSKEDADNVTEGADPSGQCATVAECDQREKCTSTPGESTSYRSLYKHNYKAHAYVDDFVCLRLKGRGGEVHDDRSSEEPKHCVDPFKGDSPMGGCTHDDSPDDRLGDKPVGEPSGNSVNLEEVPAPGRSNVGRGSVHRIDETSSPREDDQYVEVEKRMEDRQPDEGTYSKTGAQHSNQNNEEKRENSNLCIHADDNYTLQGNHRSDNHMKEENSPHESNHPSEDMPSWEVHKMQEKDQPAEKQKKIKIIEMFKMKLENKEMNRSRHFCDDVYGSRHDGQVHHPGSSCYDDERVGEHDDEHDGKRDDDHSGVDSPSTSSNRRTQIRESISRIFSESPSSKPKIINEIKCSDSHVGEGDDGGGSHHGGSSNDRESHHGNSSNDRDKADNKANGAKSALKEGSLLRLFRCEYFDTHLHIRYLYDRREVGVHEYLVNSLYTQRKYEDILFYLPQLSLISLVRYDSSSLYRFLLYKASKSMHFALKLSWIYHSIVEDNTSKYKDLAHKMTQEIEMAVVNCKPFNSKCTSGNENKQSYLLNLAHPLLFKRKYIIKRIKDNARFRQNRLFKNCLQRPCNSYLLKGSEPEGQGKVEPGGQSKVEPEGQGKVEPGGQSKVETVGQGKVKMASPKKCRKRETTSTAPPPKLPHCYIINSGALSIARAKVKLPSTYAKLGNPLSASKFFLPEFSCSFDMIEDLQQFFMKQRRCDYFSLLNNFVNLTISVSNLLSTEPDIEIRNELLNRFIYSLNSWMLMRRCIVAACTNVFSMTGLCIPLECLSSSSHLNHRREQRTNKCSSLQILHFNYDECKIFFSKKRAPYLLMFEVADLDEDISHIPDNLFYPTRGENQPDRETSHSGVKGPIDGTGGETTDSATRHISDSVTGTVTHTMNDEVPLDESTLQPQPQPRRKGHRIEKNFCSSKNYGIFNENSSSYDYEPRSSMYDGKRKKKKKKKKKKKSESGEGEEEEDKGQTDQSNSDVEQGNDVLKESNNMGKDKVKGKKTHANLDDLKMEHLYVYNCIVNDLRKENLISFPSVEEDNLSIIRKCIGMKVDEDDEEDNEENGEEDDDGDVENDGESSVECASGHVEQVNPEPTNLQQASPNLSITPTEEGIGEGAKNFLVTPRSASMPNYLSSSMEKCNISSNDNDSNEIKTSVESISSELSGLSPGGLYENKMGAEDGECNLSRGKDPDDGHIAAQPSDPSLVTTHTRNSLHSSGEKTIDPLDISEYFKPENYTNEEFKKKNCRIIKRLLWGELFEEKKKKIRKTSPYGKLKTWDLKCVIVKGGDDLRQELLASQLIRQFKVIFENAGLPLWLRPYEILVTGANSGIIEYVNDTCSVDSLKRKFGVESISTIFNVVFADYIFEAKKVSTLGAVCGVVRAPLRYPRCYTVALLTCYSAILFHRYTVALLTCYSATLFHCYTVASLPCVTFTLPQNFIESHAAYSLISYLLQVKDRHNGNLLLDSDGHLIHIDYGFMLTNSPGNVNFETSPFKLTQEYLDIMDGEKSENYEYFRRLIVSGFLEARKHSEEIILFVELMMPALKIPCFANGTQFCIDSLKERFMTNLAVDVCIQRINALIESSINNFRSVQYDYFQRITNGIM</sequence>
<comment type="catalytic activity">
    <reaction evidence="1">
        <text>a 1,2-diacyl-sn-glycero-3-phospho-(1D-myo-inositol) + ATP = a 1,2-diacyl-sn-glycero-3-phospho-(1D-myo-inositol 4-phosphate) + ADP + H(+)</text>
        <dbReference type="Rhea" id="RHEA:19877"/>
        <dbReference type="ChEBI" id="CHEBI:15378"/>
        <dbReference type="ChEBI" id="CHEBI:30616"/>
        <dbReference type="ChEBI" id="CHEBI:57880"/>
        <dbReference type="ChEBI" id="CHEBI:58178"/>
        <dbReference type="ChEBI" id="CHEBI:456216"/>
        <dbReference type="EC" id="2.7.1.67"/>
    </reaction>
</comment>
<feature type="compositionally biased region" description="Polar residues" evidence="5">
    <location>
        <begin position="323"/>
        <end position="332"/>
    </location>
</feature>
<feature type="compositionally biased region" description="Basic and acidic residues" evidence="5">
    <location>
        <begin position="214"/>
        <end position="257"/>
    </location>
</feature>
<dbReference type="SUPFAM" id="SSF48371">
    <property type="entry name" value="ARM repeat"/>
    <property type="match status" value="1"/>
</dbReference>
<dbReference type="PANTHER" id="PTHR10048">
    <property type="entry name" value="PHOSPHATIDYLINOSITOL KINASE"/>
    <property type="match status" value="1"/>
</dbReference>
<dbReference type="Gene3D" id="3.30.1010.10">
    <property type="entry name" value="Phosphatidylinositol 3-kinase Catalytic Subunit, Chain A, domain 4"/>
    <property type="match status" value="1"/>
</dbReference>
<dbReference type="InterPro" id="IPR018936">
    <property type="entry name" value="PI3/4_kinase_CS"/>
</dbReference>
<feature type="compositionally biased region" description="Basic and acidic residues" evidence="5">
    <location>
        <begin position="78"/>
        <end position="98"/>
    </location>
</feature>
<evidence type="ECO:0000259" key="6">
    <source>
        <dbReference type="PROSITE" id="PS50290"/>
    </source>
</evidence>
<feature type="compositionally biased region" description="Basic residues" evidence="5">
    <location>
        <begin position="950"/>
        <end position="962"/>
    </location>
</feature>
<feature type="region of interest" description="Disordered" evidence="5">
    <location>
        <begin position="78"/>
        <end position="257"/>
    </location>
</feature>
<feature type="compositionally biased region" description="Basic and acidic residues" evidence="5">
    <location>
        <begin position="380"/>
        <end position="398"/>
    </location>
</feature>
<feature type="compositionally biased region" description="Basic and acidic residues" evidence="5">
    <location>
        <begin position="1"/>
        <end position="17"/>
    </location>
</feature>